<dbReference type="Gene3D" id="3.30.420.10">
    <property type="entry name" value="Ribonuclease H-like superfamily/Ribonuclease H"/>
    <property type="match status" value="2"/>
</dbReference>
<feature type="region of interest" description="Disordered" evidence="11">
    <location>
        <begin position="33"/>
        <end position="55"/>
    </location>
</feature>
<comment type="similarity">
    <text evidence="1">Belongs to the DNA polymerase type-B family.</text>
</comment>
<keyword evidence="7" id="KW-0239">DNA-directed DNA polymerase</keyword>
<keyword evidence="6" id="KW-0068">Autocatalytic cleavage</keyword>
<evidence type="ECO:0000256" key="6">
    <source>
        <dbReference type="ARBA" id="ARBA00022813"/>
    </source>
</evidence>
<dbReference type="GO" id="GO:0045004">
    <property type="term" value="P:DNA replication proofreading"/>
    <property type="evidence" value="ECO:0007669"/>
    <property type="project" value="TreeGrafter"/>
</dbReference>
<evidence type="ECO:0000256" key="1">
    <source>
        <dbReference type="ARBA" id="ARBA00005755"/>
    </source>
</evidence>
<dbReference type="InterPro" id="IPR004042">
    <property type="entry name" value="Intein_endonuc_central"/>
</dbReference>
<organism evidence="13">
    <name type="scientific">viral metagenome</name>
    <dbReference type="NCBI Taxonomy" id="1070528"/>
    <lineage>
        <taxon>unclassified sequences</taxon>
        <taxon>metagenomes</taxon>
        <taxon>organismal metagenomes</taxon>
    </lineage>
</organism>
<protein>
    <recommendedName>
        <fullName evidence="3">DNA polymerase</fullName>
        <ecNumber evidence="2">2.7.7.7</ecNumber>
    </recommendedName>
</protein>
<feature type="region of interest" description="Disordered" evidence="11">
    <location>
        <begin position="386"/>
        <end position="414"/>
    </location>
</feature>
<dbReference type="GO" id="GO:0004519">
    <property type="term" value="F:endonuclease activity"/>
    <property type="evidence" value="ECO:0007669"/>
    <property type="project" value="InterPro"/>
</dbReference>
<dbReference type="InterPro" id="IPR030934">
    <property type="entry name" value="Intein_C"/>
</dbReference>
<dbReference type="InterPro" id="IPR006172">
    <property type="entry name" value="DNA-dir_DNA_pol_B"/>
</dbReference>
<feature type="domain" description="DOD-type homing endonuclease" evidence="12">
    <location>
        <begin position="1217"/>
        <end position="1363"/>
    </location>
</feature>
<evidence type="ECO:0000256" key="5">
    <source>
        <dbReference type="ARBA" id="ARBA00022695"/>
    </source>
</evidence>
<accession>A0A6C0EVG1</accession>
<dbReference type="InterPro" id="IPR006134">
    <property type="entry name" value="DNA-dir_DNA_pol_B_multi_dom"/>
</dbReference>
<feature type="compositionally biased region" description="Acidic residues" evidence="11">
    <location>
        <begin position="36"/>
        <end position="54"/>
    </location>
</feature>
<evidence type="ECO:0000256" key="3">
    <source>
        <dbReference type="ARBA" id="ARBA00015749"/>
    </source>
</evidence>
<keyword evidence="9" id="KW-0238">DNA-binding</keyword>
<feature type="compositionally biased region" description="Basic and acidic residues" evidence="11">
    <location>
        <begin position="463"/>
        <end position="473"/>
    </location>
</feature>
<dbReference type="InterPro" id="IPR036844">
    <property type="entry name" value="Hint_dom_sf"/>
</dbReference>
<evidence type="ECO:0000256" key="9">
    <source>
        <dbReference type="ARBA" id="ARBA00023125"/>
    </source>
</evidence>
<dbReference type="Gene3D" id="1.10.132.60">
    <property type="entry name" value="DNA polymerase family B, C-terminal domain"/>
    <property type="match status" value="1"/>
</dbReference>
<feature type="compositionally biased region" description="Acidic residues" evidence="11">
    <location>
        <begin position="393"/>
        <end position="414"/>
    </location>
</feature>
<dbReference type="Gene3D" id="3.10.28.10">
    <property type="entry name" value="Homing endonucleases"/>
    <property type="match status" value="1"/>
</dbReference>
<sequence>MSKPTTELITPPITNYDTSFRLFDFNIFDEKRDNNDDADGEGGDDNGNHDDDDNISAAKKYKKDEKFTTIQMFGINEKGETCTIFVRDYQPFFYVKVGDEWSIPQKSAFISHLKTKVGKFYQDSILDVESKLIRRKKLYGFDGGKEHKFILIKFKNVATMNKVKNMWFKYGKDGKQVLSRDGYIYFNTKTEIYESNIPPILRFFHVHDISPSGWIGFQSKRAKQIHGGVGIQTTTCKYEYELASRDIVPLNAKETVVPYKICSFDIEASSSHGDFPIPIKTYKKLATNIVDVCDAICRRTGATAGAEAMEHITPALMRQIVYTAFGYGGENQHPDVDRIYTKIKVSEQRLAALFDVWISYHIPDIKINDALKDINTIEKMFEKISESNNANAGDDDDGDDDGDDTYDGGNVAEEEYVDIEEIDVEYDGDDHNHNDDKKANDLLMAYAGAKPKASAATKKSKKAKDSEAEVEPPKETVIHLLTSPADKTDRETKINKLNISLQEIFPQVEGDKVTFIGSTFLTYGEKRPYLNHCIVLDTCDTLKDEVANSEIETYKTEREVLLAWTRLIQRENPDIIIGYNICGFDYEFMFRRSLENSCENEFLRLSRNKGEFCGTRDYTTGKVCIKESSIVIASGQHDLHYIDMTGRLQIDLYNYFRRDFNLTSYKLDYCAGYFIGDGVKKLEHLPTGNTKISSSNLMGLENGNYINFEESSHSTDTYKDGAKFKVLNVDLVNKTFEIEGHEQPDMKKSVRWGLAKDDVTPQDIFKMTNEGPAERAIIAKYCIQDCNLVHHLMNKIDVMTGYIEMAKICSVPISFLVLRGQSIKLTSFIAKKCREKRTLMPVIERSFGNESYEGAICLPPKCNLYLDNPVACLDYSSLYPSSMISENLSHDSKVWTREFDLVGQLVRETGVKDPSGNYIYDNMPGYEYVDVTYDTYKWVPNQRGRAIKTRNGTKICRFAQPKDGIKAIMPTVLEELLAARKATRKMAEATEDPFMANILDKRQLGYKVTANSLYGQCGAKTSTFYDVDIAASTTATGRKLLTYGKRIVEEVYGDAKVESKKFGFVNTKAEYIYGDSVANYTPIYIRANGGQMNIIKIDELAKLYGDDNGWVYSKEEGKEGKEYCEMNSTINVETWSDKGWTKLNRIIRHRLAPHKKMIRVLTHTGLVDVTDDHSLVDINGKEISPKDVECGTSLLHNNLPINTCYCKSDITVEEAQVMGFFFGDGSCGMYNCASGKKKSWALNNASLDIINKYVTLCSISYPNFKWKYLNTIDSSGVYKIVPSTDTYGDIARFVEKYRKLMYNNKAKVIPQEILFNTEEIRIAFWNGMYDADGDKDANGYIRIDQKNQISAANICWLAQSLGWKTSLNTRTDKENIYRVTMTKLLQRKPATEVKKIHEISYPSEEFVYDLTTENHHFAAGIGNMIVHNTDSVFFTFNLATSDGKPIRGKDALEITIEFAKEVGHLATKFLKSPHAWVYEKTLMPFCLLSKKRYIGMLYEDKPEKPKRKSMGIVLKRRDNAPIVKDIYGGVIDILMKEQNVETAITFLKTSLQNLVDEKVPMDKLIITKSLRSGYKNPAQIAHKVLADRMGKRDPGNKPSIGDRIPFVYIQNPDKKALQGERIEHPDYIVANKIKPNYAFYITNQIMKPIQQVFALVLENIPSYKRQVPALKRSMEAWTDKLIDGEDEEKVKKKITELRNKEVKKILFDEYLIEIDNSTKGNQNIMSFFKKT</sequence>
<evidence type="ECO:0000256" key="7">
    <source>
        <dbReference type="ARBA" id="ARBA00022932"/>
    </source>
</evidence>
<dbReference type="GO" id="GO:0000166">
    <property type="term" value="F:nucleotide binding"/>
    <property type="evidence" value="ECO:0007669"/>
    <property type="project" value="InterPro"/>
</dbReference>
<dbReference type="GO" id="GO:0006297">
    <property type="term" value="P:nucleotide-excision repair, DNA gap filling"/>
    <property type="evidence" value="ECO:0007669"/>
    <property type="project" value="TreeGrafter"/>
</dbReference>
<dbReference type="SUPFAM" id="SSF55608">
    <property type="entry name" value="Homing endonucleases"/>
    <property type="match status" value="1"/>
</dbReference>
<evidence type="ECO:0000259" key="12">
    <source>
        <dbReference type="PROSITE" id="PS50819"/>
    </source>
</evidence>
<dbReference type="GO" id="GO:0016539">
    <property type="term" value="P:intein-mediated protein splicing"/>
    <property type="evidence" value="ECO:0007669"/>
    <property type="project" value="InterPro"/>
</dbReference>
<dbReference type="InterPro" id="IPR042087">
    <property type="entry name" value="DNA_pol_B_thumb"/>
</dbReference>
<dbReference type="Gene3D" id="3.90.1600.10">
    <property type="entry name" value="Palm domain of DNA polymerase"/>
    <property type="match status" value="2"/>
</dbReference>
<keyword evidence="8" id="KW-0651">Protein splicing</keyword>
<comment type="catalytic activity">
    <reaction evidence="10">
        <text>DNA(n) + a 2'-deoxyribonucleoside 5'-triphosphate = DNA(n+1) + diphosphate</text>
        <dbReference type="Rhea" id="RHEA:22508"/>
        <dbReference type="Rhea" id="RHEA-COMP:17339"/>
        <dbReference type="Rhea" id="RHEA-COMP:17340"/>
        <dbReference type="ChEBI" id="CHEBI:33019"/>
        <dbReference type="ChEBI" id="CHEBI:61560"/>
        <dbReference type="ChEBI" id="CHEBI:173112"/>
        <dbReference type="EC" id="2.7.7.7"/>
    </reaction>
</comment>
<dbReference type="InterPro" id="IPR027434">
    <property type="entry name" value="Homing_endonucl"/>
</dbReference>
<dbReference type="InterPro" id="IPR006133">
    <property type="entry name" value="DNA-dir_DNA_pol_B_exonuc"/>
</dbReference>
<dbReference type="PANTHER" id="PTHR10322:SF23">
    <property type="entry name" value="DNA POLYMERASE DELTA CATALYTIC SUBUNIT"/>
    <property type="match status" value="1"/>
</dbReference>
<evidence type="ECO:0000313" key="13">
    <source>
        <dbReference type="EMBL" id="QHT33077.1"/>
    </source>
</evidence>
<dbReference type="InterPro" id="IPR012337">
    <property type="entry name" value="RNaseH-like_sf"/>
</dbReference>
<evidence type="ECO:0000256" key="4">
    <source>
        <dbReference type="ARBA" id="ARBA00022679"/>
    </source>
</evidence>
<dbReference type="PANTHER" id="PTHR10322">
    <property type="entry name" value="DNA POLYMERASE CATALYTIC SUBUNIT"/>
    <property type="match status" value="1"/>
</dbReference>
<evidence type="ECO:0000256" key="10">
    <source>
        <dbReference type="ARBA" id="ARBA00049244"/>
    </source>
</evidence>
<name>A0A6C0EVG1_9ZZZZ</name>
<keyword evidence="4" id="KW-0808">Transferase</keyword>
<proteinExistence type="inferred from homology"/>
<dbReference type="SMART" id="SM00486">
    <property type="entry name" value="POLBc"/>
    <property type="match status" value="1"/>
</dbReference>
<dbReference type="GO" id="GO:0043625">
    <property type="term" value="C:delta DNA polymerase complex"/>
    <property type="evidence" value="ECO:0007669"/>
    <property type="project" value="TreeGrafter"/>
</dbReference>
<dbReference type="PROSITE" id="PS50818">
    <property type="entry name" value="INTEIN_C_TER"/>
    <property type="match status" value="1"/>
</dbReference>
<evidence type="ECO:0000256" key="8">
    <source>
        <dbReference type="ARBA" id="ARBA00023000"/>
    </source>
</evidence>
<dbReference type="InterPro" id="IPR050240">
    <property type="entry name" value="DNA_pol_type-B"/>
</dbReference>
<dbReference type="InterPro" id="IPR036397">
    <property type="entry name" value="RNaseH_sf"/>
</dbReference>
<dbReference type="EMBL" id="MN738957">
    <property type="protein sequence ID" value="QHT33077.1"/>
    <property type="molecule type" value="Genomic_DNA"/>
</dbReference>
<feature type="region of interest" description="Disordered" evidence="11">
    <location>
        <begin position="453"/>
        <end position="473"/>
    </location>
</feature>
<keyword evidence="5" id="KW-0548">Nucleotidyltransferase</keyword>
<dbReference type="GO" id="GO:0003887">
    <property type="term" value="F:DNA-directed DNA polymerase activity"/>
    <property type="evidence" value="ECO:0007669"/>
    <property type="project" value="UniProtKB-KW"/>
</dbReference>
<dbReference type="GO" id="GO:0003677">
    <property type="term" value="F:DNA binding"/>
    <property type="evidence" value="ECO:0007669"/>
    <property type="project" value="UniProtKB-KW"/>
</dbReference>
<dbReference type="Gene3D" id="2.170.16.10">
    <property type="entry name" value="Hedgehog/Intein (Hint) domain"/>
    <property type="match status" value="1"/>
</dbReference>
<dbReference type="SUPFAM" id="SSF56672">
    <property type="entry name" value="DNA/RNA polymerases"/>
    <property type="match status" value="1"/>
</dbReference>
<dbReference type="Gene3D" id="3.30.342.10">
    <property type="entry name" value="DNA Polymerase, chain B, domain 1"/>
    <property type="match status" value="1"/>
</dbReference>
<dbReference type="InterPro" id="IPR043502">
    <property type="entry name" value="DNA/RNA_pol_sf"/>
</dbReference>
<dbReference type="Gene3D" id="1.10.287.690">
    <property type="entry name" value="Helix hairpin bin"/>
    <property type="match status" value="1"/>
</dbReference>
<dbReference type="Pfam" id="PF03104">
    <property type="entry name" value="DNA_pol_B_exo1"/>
    <property type="match status" value="2"/>
</dbReference>
<dbReference type="InterPro" id="IPR023211">
    <property type="entry name" value="DNA_pol_palm_dom_sf"/>
</dbReference>
<evidence type="ECO:0000256" key="11">
    <source>
        <dbReference type="SAM" id="MobiDB-lite"/>
    </source>
</evidence>
<dbReference type="PROSITE" id="PS50819">
    <property type="entry name" value="INTEIN_ENDONUCLEASE"/>
    <property type="match status" value="1"/>
</dbReference>
<dbReference type="EC" id="2.7.7.7" evidence="2"/>
<dbReference type="PRINTS" id="PR00379">
    <property type="entry name" value="INTEIN"/>
</dbReference>
<dbReference type="SUPFAM" id="SSF51294">
    <property type="entry name" value="Hedgehog/intein (Hint) domain"/>
    <property type="match status" value="1"/>
</dbReference>
<dbReference type="GO" id="GO:0006287">
    <property type="term" value="P:base-excision repair, gap-filling"/>
    <property type="evidence" value="ECO:0007669"/>
    <property type="project" value="TreeGrafter"/>
</dbReference>
<dbReference type="SUPFAM" id="SSF53098">
    <property type="entry name" value="Ribonuclease H-like"/>
    <property type="match status" value="1"/>
</dbReference>
<evidence type="ECO:0000256" key="2">
    <source>
        <dbReference type="ARBA" id="ARBA00012417"/>
    </source>
</evidence>
<dbReference type="InterPro" id="IPR006142">
    <property type="entry name" value="INTEIN"/>
</dbReference>
<dbReference type="GO" id="GO:0008296">
    <property type="term" value="F:3'-5'-DNA exonuclease activity"/>
    <property type="evidence" value="ECO:0007669"/>
    <property type="project" value="TreeGrafter"/>
</dbReference>
<dbReference type="Pfam" id="PF00136">
    <property type="entry name" value="DNA_pol_B"/>
    <property type="match status" value="2"/>
</dbReference>
<reference evidence="13" key="1">
    <citation type="journal article" date="2020" name="Nature">
        <title>Giant virus diversity and host interactions through global metagenomics.</title>
        <authorList>
            <person name="Schulz F."/>
            <person name="Roux S."/>
            <person name="Paez-Espino D."/>
            <person name="Jungbluth S."/>
            <person name="Walsh D.A."/>
            <person name="Denef V.J."/>
            <person name="McMahon K.D."/>
            <person name="Konstantinidis K.T."/>
            <person name="Eloe-Fadrosh E.A."/>
            <person name="Kyrpides N.C."/>
            <person name="Woyke T."/>
        </authorList>
    </citation>
    <scope>NUCLEOTIDE SEQUENCE</scope>
    <source>
        <strain evidence="13">GVMAG-M-3300009161-34</strain>
    </source>
</reference>